<dbReference type="GO" id="GO:0015205">
    <property type="term" value="F:nucleobase transmembrane transporter activity"/>
    <property type="evidence" value="ECO:0007669"/>
    <property type="project" value="TreeGrafter"/>
</dbReference>
<evidence type="ECO:0000256" key="1">
    <source>
        <dbReference type="ARBA" id="ARBA00004141"/>
    </source>
</evidence>
<feature type="transmembrane region" description="Helical" evidence="6">
    <location>
        <begin position="205"/>
        <end position="227"/>
    </location>
</feature>
<protein>
    <submittedName>
        <fullName evidence="7">Uncharacterized protein</fullName>
    </submittedName>
</protein>
<dbReference type="InterPro" id="IPR045225">
    <property type="entry name" value="Uracil/uridine/allantoin_perm"/>
</dbReference>
<name>A0A9W8QQ61_AKAMU</name>
<gene>
    <name evidence="7" type="ORF">LMH87_007383</name>
</gene>
<dbReference type="PANTHER" id="PTHR30618">
    <property type="entry name" value="NCS1 FAMILY PURINE/PYRIMIDINE TRANSPORTER"/>
    <property type="match status" value="1"/>
</dbReference>
<feature type="transmembrane region" description="Helical" evidence="6">
    <location>
        <begin position="489"/>
        <end position="507"/>
    </location>
</feature>
<organism evidence="7 8">
    <name type="scientific">Akanthomyces muscarius</name>
    <name type="common">Entomopathogenic fungus</name>
    <name type="synonym">Lecanicillium muscarium</name>
    <dbReference type="NCBI Taxonomy" id="2231603"/>
    <lineage>
        <taxon>Eukaryota</taxon>
        <taxon>Fungi</taxon>
        <taxon>Dikarya</taxon>
        <taxon>Ascomycota</taxon>
        <taxon>Pezizomycotina</taxon>
        <taxon>Sordariomycetes</taxon>
        <taxon>Hypocreomycetidae</taxon>
        <taxon>Hypocreales</taxon>
        <taxon>Cordycipitaceae</taxon>
        <taxon>Akanthomyces</taxon>
    </lineage>
</organism>
<feature type="transmembrane region" description="Helical" evidence="6">
    <location>
        <begin position="286"/>
        <end position="313"/>
    </location>
</feature>
<dbReference type="InterPro" id="IPR001248">
    <property type="entry name" value="Pur-cyt_permease"/>
</dbReference>
<evidence type="ECO:0000256" key="3">
    <source>
        <dbReference type="ARBA" id="ARBA00022692"/>
    </source>
</evidence>
<keyword evidence="8" id="KW-1185">Reference proteome</keyword>
<feature type="transmembrane region" description="Helical" evidence="6">
    <location>
        <begin position="333"/>
        <end position="352"/>
    </location>
</feature>
<feature type="transmembrane region" description="Helical" evidence="6">
    <location>
        <begin position="247"/>
        <end position="265"/>
    </location>
</feature>
<dbReference type="FunFam" id="1.10.4160.10:FF:000001">
    <property type="entry name" value="Uracil permease, putative"/>
    <property type="match status" value="1"/>
</dbReference>
<evidence type="ECO:0000256" key="5">
    <source>
        <dbReference type="ARBA" id="ARBA00023136"/>
    </source>
</evidence>
<dbReference type="GeneID" id="80894542"/>
<dbReference type="Proteomes" id="UP001144673">
    <property type="component" value="Chromosome 1"/>
</dbReference>
<feature type="transmembrane region" description="Helical" evidence="6">
    <location>
        <begin position="373"/>
        <end position="392"/>
    </location>
</feature>
<dbReference type="KEGG" id="amus:LMH87_007383"/>
<keyword evidence="4 6" id="KW-1133">Transmembrane helix</keyword>
<dbReference type="RefSeq" id="XP_056060679.1">
    <property type="nucleotide sequence ID" value="XM_056192461.1"/>
</dbReference>
<feature type="transmembrane region" description="Helical" evidence="6">
    <location>
        <begin position="124"/>
        <end position="142"/>
    </location>
</feature>
<evidence type="ECO:0000256" key="4">
    <source>
        <dbReference type="ARBA" id="ARBA00022989"/>
    </source>
</evidence>
<accession>A0A9W8QQ61</accession>
<keyword evidence="3 6" id="KW-0812">Transmembrane</keyword>
<comment type="similarity">
    <text evidence="2">Belongs to the purine-cytosine permease (2.A.39) family.</text>
</comment>
<reference evidence="7" key="1">
    <citation type="journal article" date="2023" name="Access Microbiol">
        <title>De-novo genome assembly for Akanthomyces muscarius, a biocontrol agent of insect agricultural pests.</title>
        <authorList>
            <person name="Erdos Z."/>
            <person name="Studholme D.J."/>
            <person name="Raymond B."/>
            <person name="Sharma M."/>
        </authorList>
    </citation>
    <scope>NUCLEOTIDE SEQUENCE</scope>
    <source>
        <strain evidence="7">Ve6</strain>
    </source>
</reference>
<keyword evidence="5 6" id="KW-0472">Membrane</keyword>
<comment type="caution">
    <text evidence="7">The sequence shown here is derived from an EMBL/GenBank/DDBJ whole genome shotgun (WGS) entry which is preliminary data.</text>
</comment>
<dbReference type="Pfam" id="PF02133">
    <property type="entry name" value="Transp_cyt_pur"/>
    <property type="match status" value="1"/>
</dbReference>
<dbReference type="CDD" id="cd11482">
    <property type="entry name" value="SLC-NCS1sbd_NRT1-like"/>
    <property type="match status" value="1"/>
</dbReference>
<dbReference type="GO" id="GO:0005886">
    <property type="term" value="C:plasma membrane"/>
    <property type="evidence" value="ECO:0007669"/>
    <property type="project" value="TreeGrafter"/>
</dbReference>
<feature type="transmembrane region" description="Helical" evidence="6">
    <location>
        <begin position="448"/>
        <end position="469"/>
    </location>
</feature>
<feature type="transmembrane region" description="Helical" evidence="6">
    <location>
        <begin position="83"/>
        <end position="104"/>
    </location>
</feature>
<sequence length="523" mass="57058">MNHSRQKIKDKFMSMQEYALPKQASAIAPPNVWTNVDMDPTAPEHQTWSTWAIMAYWITDIINLATWEVASGILALGLSWREAIPCMAVGSVCIAVPMVLNGAIGTHLHVPYAVITTSSFGYNLRYFCVVSRAILAMFWFGIQGVNGARCITIMLCSVAPSYNNVPNVLPANAGIDTKDLCSYLLFSILQFPFLLVHPTRLRSIFWLKLICAPVAAFATMGWCVHKAGGTGQVFSLRAEVSGSEYSFLWLTSMTTITGSWATIACNIPDFTRYARSTNAQFVQLPFLPIVFTLCGTLGVITTSAAKVFTGTYLWNPLDIITLWLDGGGGGRSAAFFVALAWFLVQVGTNITTNTISAANDLTVMFPRWINIKRGSMVTALFGGWAFVPWKVLGSANTFVAFMGGCSVFLAPISGIMVADYWLVKKRRYDIPALYDPYGKYRFTGGCNWRAAVAFLVSAVPLLPGLALSVGGPSTVYISVGARNLYSVNWLFGFIMSTTLYATVSAIFPCQDVDATLSNHNAAV</sequence>
<evidence type="ECO:0000313" key="8">
    <source>
        <dbReference type="Proteomes" id="UP001144673"/>
    </source>
</evidence>
<feature type="transmembrane region" description="Helical" evidence="6">
    <location>
        <begin position="398"/>
        <end position="423"/>
    </location>
</feature>
<evidence type="ECO:0000256" key="2">
    <source>
        <dbReference type="ARBA" id="ARBA00008974"/>
    </source>
</evidence>
<comment type="subcellular location">
    <subcellularLocation>
        <location evidence="1">Membrane</location>
        <topology evidence="1">Multi-pass membrane protein</topology>
    </subcellularLocation>
</comment>
<dbReference type="PANTHER" id="PTHR30618:SF0">
    <property type="entry name" value="PURINE-URACIL PERMEASE NCS1"/>
    <property type="match status" value="1"/>
</dbReference>
<dbReference type="AlphaFoldDB" id="A0A9W8QQ61"/>
<dbReference type="Gene3D" id="1.10.4160.10">
    <property type="entry name" value="Hydantoin permease"/>
    <property type="match status" value="1"/>
</dbReference>
<evidence type="ECO:0000256" key="6">
    <source>
        <dbReference type="SAM" id="Phobius"/>
    </source>
</evidence>
<proteinExistence type="inferred from homology"/>
<evidence type="ECO:0000313" key="7">
    <source>
        <dbReference type="EMBL" id="KAJ4165764.1"/>
    </source>
</evidence>
<dbReference type="EMBL" id="JAJHUN010000001">
    <property type="protein sequence ID" value="KAJ4165764.1"/>
    <property type="molecule type" value="Genomic_DNA"/>
</dbReference>